<accession>A0A177D7Q1</accession>
<keyword evidence="2" id="KW-1185">Reference proteome</keyword>
<reference evidence="1 2" key="1">
    <citation type="submission" date="2016-05" db="EMBL/GenBank/DDBJ databases">
        <title>Comparative analysis of secretome profiles of manganese(II)-oxidizing ascomycete fungi.</title>
        <authorList>
            <consortium name="DOE Joint Genome Institute"/>
            <person name="Zeiner C.A."/>
            <person name="Purvine S.O."/>
            <person name="Zink E.M."/>
            <person name="Wu S."/>
            <person name="Pasa-Tolic L."/>
            <person name="Chaput D.L."/>
            <person name="Haridas S."/>
            <person name="Grigoriev I.V."/>
            <person name="Santelli C.M."/>
            <person name="Hansel C.M."/>
        </authorList>
    </citation>
    <scope>NUCLEOTIDE SEQUENCE [LARGE SCALE GENOMIC DNA]</scope>
    <source>
        <strain evidence="1 2">SRC1lrK2f</strain>
    </source>
</reference>
<sequence length="149" mass="16533">MIENQAAPRYIVPSSHNSVGELKRNMLNAYHDEKISRMVLRLFVVAIVANKRLKTLEGPVKLIFASPGVPALPKVPTTMRRQEIGADVSVSLASSHAEAAVYESCRINTATCHGHDVARGWCVLILFVSHHQPIRASPVSTMFATWRYQ</sequence>
<dbReference type="GeneID" id="29117275"/>
<gene>
    <name evidence="1" type="ORF">CC77DRAFT_436499</name>
</gene>
<dbReference type="VEuPathDB" id="FungiDB:CC77DRAFT_436499"/>
<organism evidence="1 2">
    <name type="scientific">Alternaria alternata</name>
    <name type="common">Alternaria rot fungus</name>
    <name type="synonym">Torula alternata</name>
    <dbReference type="NCBI Taxonomy" id="5599"/>
    <lineage>
        <taxon>Eukaryota</taxon>
        <taxon>Fungi</taxon>
        <taxon>Dikarya</taxon>
        <taxon>Ascomycota</taxon>
        <taxon>Pezizomycotina</taxon>
        <taxon>Dothideomycetes</taxon>
        <taxon>Pleosporomycetidae</taxon>
        <taxon>Pleosporales</taxon>
        <taxon>Pleosporineae</taxon>
        <taxon>Pleosporaceae</taxon>
        <taxon>Alternaria</taxon>
        <taxon>Alternaria sect. Alternaria</taxon>
        <taxon>Alternaria alternata complex</taxon>
    </lineage>
</organism>
<dbReference type="EMBL" id="KV441492">
    <property type="protein sequence ID" value="OAG15773.1"/>
    <property type="molecule type" value="Genomic_DNA"/>
</dbReference>
<evidence type="ECO:0000313" key="1">
    <source>
        <dbReference type="EMBL" id="OAG15773.1"/>
    </source>
</evidence>
<proteinExistence type="predicted"/>
<dbReference type="RefSeq" id="XP_018381194.1">
    <property type="nucleotide sequence ID" value="XM_018531681.1"/>
</dbReference>
<dbReference type="AlphaFoldDB" id="A0A177D7Q1"/>
<dbReference type="KEGG" id="aalt:CC77DRAFT_436499"/>
<dbReference type="Proteomes" id="UP000077248">
    <property type="component" value="Unassembled WGS sequence"/>
</dbReference>
<protein>
    <submittedName>
        <fullName evidence="1">Uncharacterized protein</fullName>
    </submittedName>
</protein>
<evidence type="ECO:0000313" key="2">
    <source>
        <dbReference type="Proteomes" id="UP000077248"/>
    </source>
</evidence>
<name>A0A177D7Q1_ALTAL</name>